<proteinExistence type="predicted"/>
<evidence type="ECO:0000313" key="2">
    <source>
        <dbReference type="Proteomes" id="UP001271274"/>
    </source>
</evidence>
<dbReference type="RefSeq" id="WP_159058527.1">
    <property type="nucleotide sequence ID" value="NZ_JARAUT010000034.1"/>
</dbReference>
<accession>A0ABU4NV06</accession>
<sequence>MPTSTKVGSVSRARYEEIIAEDRKLVEVDTKIQLKIGDHALEIEPMRPHGGSLPAAGEELLGVRETLESYAEDIGVPYNQGPPQPADGQQVCYLHYARRSPLINYRRPCVTNVAAEYT</sequence>
<evidence type="ECO:0000313" key="1">
    <source>
        <dbReference type="EMBL" id="MDX3706524.1"/>
    </source>
</evidence>
<reference evidence="1 2" key="1">
    <citation type="journal article" date="2023" name="Microb. Genom.">
        <title>Mesoterricola silvestris gen. nov., sp. nov., Mesoterricola sediminis sp. nov., Geothrix oryzae sp. nov., Geothrix edaphica sp. nov., Geothrix rubra sp. nov., and Geothrix limicola sp. nov., six novel members of Acidobacteriota isolated from soils.</title>
        <authorList>
            <person name="Weisberg A.J."/>
            <person name="Pearce E."/>
            <person name="Kramer C.G."/>
            <person name="Chang J.H."/>
            <person name="Clarke C.R."/>
        </authorList>
    </citation>
    <scope>NUCLEOTIDE SEQUENCE [LARGE SCALE GENOMIC DNA]</scope>
    <source>
        <strain evidence="1 2">ID09-01A</strain>
    </source>
</reference>
<dbReference type="Proteomes" id="UP001271274">
    <property type="component" value="Unassembled WGS sequence"/>
</dbReference>
<keyword evidence="2" id="KW-1185">Reference proteome</keyword>
<protein>
    <submittedName>
        <fullName evidence="1">Uncharacterized protein</fullName>
    </submittedName>
</protein>
<name>A0ABU4NV06_9ACTN</name>
<organism evidence="1 2">
    <name type="scientific">Streptomyces europaeiscabiei</name>
    <dbReference type="NCBI Taxonomy" id="146819"/>
    <lineage>
        <taxon>Bacteria</taxon>
        <taxon>Bacillati</taxon>
        <taxon>Actinomycetota</taxon>
        <taxon>Actinomycetes</taxon>
        <taxon>Kitasatosporales</taxon>
        <taxon>Streptomycetaceae</taxon>
        <taxon>Streptomyces</taxon>
    </lineage>
</organism>
<gene>
    <name evidence="1" type="ORF">PV662_43905</name>
</gene>
<comment type="caution">
    <text evidence="1">The sequence shown here is derived from an EMBL/GenBank/DDBJ whole genome shotgun (WGS) entry which is preliminary data.</text>
</comment>
<dbReference type="EMBL" id="JARAYU010000029">
    <property type="protein sequence ID" value="MDX3706524.1"/>
    <property type="molecule type" value="Genomic_DNA"/>
</dbReference>